<accession>A0ABP0WA25</accession>
<feature type="compositionally biased region" description="Low complexity" evidence="1">
    <location>
        <begin position="360"/>
        <end position="371"/>
    </location>
</feature>
<feature type="region of interest" description="Disordered" evidence="1">
    <location>
        <begin position="357"/>
        <end position="378"/>
    </location>
</feature>
<feature type="region of interest" description="Disordered" evidence="1">
    <location>
        <begin position="310"/>
        <end position="342"/>
    </location>
</feature>
<protein>
    <submittedName>
        <fullName evidence="2">Uncharacterized protein</fullName>
    </submittedName>
</protein>
<organism evidence="2 3">
    <name type="scientific">Sphagnum jensenii</name>
    <dbReference type="NCBI Taxonomy" id="128206"/>
    <lineage>
        <taxon>Eukaryota</taxon>
        <taxon>Viridiplantae</taxon>
        <taxon>Streptophyta</taxon>
        <taxon>Embryophyta</taxon>
        <taxon>Bryophyta</taxon>
        <taxon>Sphagnophytina</taxon>
        <taxon>Sphagnopsida</taxon>
        <taxon>Sphagnales</taxon>
        <taxon>Sphagnaceae</taxon>
        <taxon>Sphagnum</taxon>
    </lineage>
</organism>
<sequence length="682" mass="72791">MAHLKKEFPDIPGASKRLAVASGNTGQKQLLATVGHVGTLEKLPVDNLSTALPLLQIDKFGACIVTDVSSTSDISSYGSALAGRVQDNSTPKGSITTSSADSQLASIYSDPTTSRVSSSYSRRKLEEYTGFNFSNSTAASSLTKFAVDDPKNSLFANAASLPNSGKRVCAVITTKPNAGSIELDPRRPQKDAGSSIIHDHEGVDLGDLMTWRYPATNHIPSNARFGSKPAASSPAALDRQELAAHHDTLEEATPRHAATGKVFNPGLDRRLQIERRKSNLKLQPVAHQAAVAPNLDPPADVPVGVEHNTSELVEDENIHDQRPSRYSYTPGRPQDPRLQAGAPETARRFLCAPRAQGSVAGDATAGGPPAAEQRRAASSGELQNAICGGTRSNIETASKTSLLQLEALLQRRMDERRMIQDAVAAQAATTSAQLPMYHGASLGISSPYVISPEDLILGSLRSYCGVVLDPQTRQYLGTAVLFVAPDTGQQRAAHFPRSGKSAWVTSIKVVHEAATASRLRSQVLICNSKSETHAAQVLLTSQAFGLAFLSVHSWPGTFGLAFLQMLGGPSSLPHRLFVDPQYGDRVYILGYEIKQESGFEANLCLRPAKVTDNSVHGDAVTIDFTSGQLGGSLTSPREFVSGLVVRADGFWTGLITCNALPHHAELADFVSAYNIYSLLGEL</sequence>
<feature type="region of interest" description="Disordered" evidence="1">
    <location>
        <begin position="219"/>
        <end position="238"/>
    </location>
</feature>
<evidence type="ECO:0000313" key="3">
    <source>
        <dbReference type="Proteomes" id="UP001497444"/>
    </source>
</evidence>
<name>A0ABP0WA25_9BRYO</name>
<gene>
    <name evidence="2" type="ORF">CSSPJE1EN1_LOCUS9155</name>
</gene>
<evidence type="ECO:0000256" key="1">
    <source>
        <dbReference type="SAM" id="MobiDB-lite"/>
    </source>
</evidence>
<dbReference type="Proteomes" id="UP001497444">
    <property type="component" value="Chromosome 16"/>
</dbReference>
<reference evidence="2" key="1">
    <citation type="submission" date="2024-02" db="EMBL/GenBank/DDBJ databases">
        <authorList>
            <consortium name="ELIXIR-Norway"/>
            <consortium name="Elixir Norway"/>
        </authorList>
    </citation>
    <scope>NUCLEOTIDE SEQUENCE</scope>
</reference>
<keyword evidence="3" id="KW-1185">Reference proteome</keyword>
<dbReference type="EMBL" id="OZ020111">
    <property type="protein sequence ID" value="CAK9263677.1"/>
    <property type="molecule type" value="Genomic_DNA"/>
</dbReference>
<proteinExistence type="predicted"/>
<evidence type="ECO:0000313" key="2">
    <source>
        <dbReference type="EMBL" id="CAK9263677.1"/>
    </source>
</evidence>